<name>A0AC34FVG7_9BILA</name>
<sequence>MSGLKRLKFEWDKILQYPPQNCYPEPENGDSFYRNVTIMGPPKSPYMGNALFLKIQVPRDYPFKPPDFFFCPPIFHPNINETGEMCADFLMSSRWSPSTTIRDLLVKITSTLANPIVGHPLNPFATRMYENDPERYYRNARDSCKKGFDYKIHNRYGIVSLKDLTYPSENLDDYFKMYEKNSFSFIPLSIIKAHKRAKELYPFIKAAQEDYEKWINVMMESGDNEFVEDGIEFRLYNDFENEKLWKLYFQFLEKHDKKKLLLFYSKYCRFFPSDNEMLDKYEKAIQKFGPNLVPWKNPFTFETFAENAFNHIQTEKKVEEKLQKIMCYFKKENISSQNLPFQLPFINYILKIAPPEVLQKLHKTCKYFFLRLSTPICYKLEIKREKRNANFVMFKENSAKIINNIQENSYFQNIRVSTVLSATQIDNHPQSLSNCLTKINQCDAKYISIFGQHLSEAEIIFLISSTRVVDLELWDVNRNEKEGIMLENILKYTPNIEKIKLNCVQCNEETATAISKMHFTSKIKLIHLENIFGEDLQPYEFGEFIKKNIAKNGKIAIQFLSSVSEDYKNNVVSIVECAITEKWPQSDGPKISIQ</sequence>
<accession>A0AC34FVG7</accession>
<evidence type="ECO:0000313" key="2">
    <source>
        <dbReference type="WBParaSite" id="ES5_v2.g21395.t1"/>
    </source>
</evidence>
<reference evidence="2" key="1">
    <citation type="submission" date="2022-11" db="UniProtKB">
        <authorList>
            <consortium name="WormBaseParasite"/>
        </authorList>
    </citation>
    <scope>IDENTIFICATION</scope>
</reference>
<dbReference type="Proteomes" id="UP000887579">
    <property type="component" value="Unplaced"/>
</dbReference>
<protein>
    <submittedName>
        <fullName evidence="2">UBC core domain-containing protein</fullName>
    </submittedName>
</protein>
<organism evidence="1 2">
    <name type="scientific">Panagrolaimus sp. ES5</name>
    <dbReference type="NCBI Taxonomy" id="591445"/>
    <lineage>
        <taxon>Eukaryota</taxon>
        <taxon>Metazoa</taxon>
        <taxon>Ecdysozoa</taxon>
        <taxon>Nematoda</taxon>
        <taxon>Chromadorea</taxon>
        <taxon>Rhabditida</taxon>
        <taxon>Tylenchina</taxon>
        <taxon>Panagrolaimomorpha</taxon>
        <taxon>Panagrolaimoidea</taxon>
        <taxon>Panagrolaimidae</taxon>
        <taxon>Panagrolaimus</taxon>
    </lineage>
</organism>
<proteinExistence type="predicted"/>
<evidence type="ECO:0000313" key="1">
    <source>
        <dbReference type="Proteomes" id="UP000887579"/>
    </source>
</evidence>
<dbReference type="WBParaSite" id="ES5_v2.g21395.t1">
    <property type="protein sequence ID" value="ES5_v2.g21395.t1"/>
    <property type="gene ID" value="ES5_v2.g21395"/>
</dbReference>